<reference evidence="3" key="1">
    <citation type="submission" date="2016-10" db="EMBL/GenBank/DDBJ databases">
        <authorList>
            <person name="Varghese N."/>
        </authorList>
    </citation>
    <scope>NUCLEOTIDE SEQUENCE [LARGE SCALE GENOMIC DNA]</scope>
    <source>
        <strain evidence="3">DSM 18820</strain>
    </source>
</reference>
<dbReference type="STRING" id="388950.GCA_001611675_02619"/>
<protein>
    <submittedName>
        <fullName evidence="2">L-aminopeptidase DmpA. Serine peptidase. MEROPS family S58</fullName>
    </submittedName>
</protein>
<evidence type="ECO:0000256" key="1">
    <source>
        <dbReference type="ARBA" id="ARBA00007068"/>
    </source>
</evidence>
<dbReference type="InterPro" id="IPR016117">
    <property type="entry name" value="ArgJ-like_dom_sf"/>
</dbReference>
<keyword evidence="2" id="KW-0645">Protease</keyword>
<sequence>MLYESYYSMRVIWIVLLMVSIMSQAQGQERKHARAYGLKIGVLPTGQLNAITDVLGVQVGHTTLIQGNTVRTGVTAILPHSGNVFQQKVPAAVYVGNGFGKLAGTTQVQELGNLESPIILTNTLSVGTGLNAVVDYTLAQPGNEEVRSVNAVVGETNDGYLNDIRGRHVTEAHVKEAIAQAKSGAVAEGNVGAGTGTVCFGFKGGIGTSSRKLPANLGGYTVGVLVQTNFGGVLQVAGVPIGEELNQYYLNQQIKDSADGSCMIVVATDAPVDARNLERMAKRAMLGLAKTGGIASNGSGDYVIAFSSNPSVRIPYTSSKKTQTATFLRNDEMSPLFMAVIEATEEAIINSLFKAETMEGQNQHVVEALPIDKVVKILKKHHALNR</sequence>
<dbReference type="Proteomes" id="UP000182491">
    <property type="component" value="Unassembled WGS sequence"/>
</dbReference>
<organism evidence="2 3">
    <name type="scientific">Pontibacter akesuensis</name>
    <dbReference type="NCBI Taxonomy" id="388950"/>
    <lineage>
        <taxon>Bacteria</taxon>
        <taxon>Pseudomonadati</taxon>
        <taxon>Bacteroidota</taxon>
        <taxon>Cytophagia</taxon>
        <taxon>Cytophagales</taxon>
        <taxon>Hymenobacteraceae</taxon>
        <taxon>Pontibacter</taxon>
    </lineage>
</organism>
<dbReference type="InterPro" id="IPR005321">
    <property type="entry name" value="Peptidase_S58_DmpA"/>
</dbReference>
<dbReference type="AlphaFoldDB" id="A0A1I7J327"/>
<comment type="similarity">
    <text evidence="1">Belongs to the peptidase S58 family.</text>
</comment>
<dbReference type="EMBL" id="FPCA01000003">
    <property type="protein sequence ID" value="SFU79552.1"/>
    <property type="molecule type" value="Genomic_DNA"/>
</dbReference>
<evidence type="ECO:0000313" key="2">
    <source>
        <dbReference type="EMBL" id="SFU79552.1"/>
    </source>
</evidence>
<dbReference type="SUPFAM" id="SSF56266">
    <property type="entry name" value="DmpA/ArgJ-like"/>
    <property type="match status" value="1"/>
</dbReference>
<proteinExistence type="inferred from homology"/>
<dbReference type="CDD" id="cd02253">
    <property type="entry name" value="DmpA"/>
    <property type="match status" value="1"/>
</dbReference>
<dbReference type="PANTHER" id="PTHR36512">
    <property type="entry name" value="D-AMINOPEPTIDASE"/>
    <property type="match status" value="1"/>
</dbReference>
<name>A0A1I7J327_9BACT</name>
<keyword evidence="3" id="KW-1185">Reference proteome</keyword>
<keyword evidence="2" id="KW-0378">Hydrolase</keyword>
<evidence type="ECO:0000313" key="3">
    <source>
        <dbReference type="Proteomes" id="UP000182491"/>
    </source>
</evidence>
<dbReference type="PANTHER" id="PTHR36512:SF3">
    <property type="entry name" value="BLR5678 PROTEIN"/>
    <property type="match status" value="1"/>
</dbReference>
<dbReference type="Gene3D" id="3.60.70.12">
    <property type="entry name" value="L-amino peptidase D-ALA esterase/amidase"/>
    <property type="match status" value="1"/>
</dbReference>
<dbReference type="Pfam" id="PF03576">
    <property type="entry name" value="Peptidase_S58"/>
    <property type="match status" value="1"/>
</dbReference>
<accession>A0A1I7J327</accession>
<keyword evidence="2" id="KW-0031">Aminopeptidase</keyword>
<gene>
    <name evidence="2" type="ORF">SAMN04487941_2447</name>
</gene>
<dbReference type="GO" id="GO:0004177">
    <property type="term" value="F:aminopeptidase activity"/>
    <property type="evidence" value="ECO:0007669"/>
    <property type="project" value="UniProtKB-KW"/>
</dbReference>